<dbReference type="VEuPathDB" id="TriTrypDB:TcIL3000_0_48240"/>
<protein>
    <submittedName>
        <fullName evidence="11">WGS project CAEQ00000000 data, annotated contig 1951</fullName>
    </submittedName>
</protein>
<dbReference type="EMBL" id="CAEQ01001409">
    <property type="protein sequence ID" value="CCD14165.1"/>
    <property type="molecule type" value="Genomic_DNA"/>
</dbReference>
<reference evidence="12" key="1">
    <citation type="submission" date="2011-07" db="EMBL/GenBank/DDBJ databases">
        <title>Divergent evolution of antigenic variation in African trypanosomes.</title>
        <authorList>
            <person name="Jackson A.P."/>
            <person name="Berry A."/>
            <person name="Allison H.C."/>
            <person name="Burton P."/>
            <person name="Anderson J."/>
            <person name="Aslett M."/>
            <person name="Brown R."/>
            <person name="Corton N."/>
            <person name="Harris D."/>
            <person name="Hauser H."/>
            <person name="Gamble J."/>
            <person name="Gilderthorp R."/>
            <person name="McQuillan J."/>
            <person name="Quail M.A."/>
            <person name="Sanders M."/>
            <person name="Van Tonder A."/>
            <person name="Ginger M.L."/>
            <person name="Donelson J.E."/>
            <person name="Field M.C."/>
            <person name="Barry J.D."/>
            <person name="Berriman M."/>
            <person name="Hertz-Fowler C."/>
        </authorList>
    </citation>
    <scope>NUCLEOTIDE SEQUENCE [LARGE SCALE GENOMIC DNA]</scope>
    <source>
        <strain evidence="12">IL3000</strain>
    </source>
</reference>
<reference evidence="11 12" key="2">
    <citation type="journal article" date="2012" name="Proc. Natl. Acad. Sci. U.S.A.">
        <title>Antigenic diversity is generated by distinct evolutionary mechanisms in African trypanosome species.</title>
        <authorList>
            <person name="Jackson A.P."/>
            <person name="Berry A."/>
            <person name="Aslett M."/>
            <person name="Allison H.C."/>
            <person name="Burton P."/>
            <person name="Vavrova-Anderson J."/>
            <person name="Brown R."/>
            <person name="Browne H."/>
            <person name="Corton N."/>
            <person name="Hauser H."/>
            <person name="Gamble J."/>
            <person name="Gilderthorp R."/>
            <person name="Marcello L."/>
            <person name="McQuillan J."/>
            <person name="Otto T.D."/>
            <person name="Quail M.A."/>
            <person name="Sanders M.J."/>
            <person name="van Tonder A."/>
            <person name="Ginger M.L."/>
            <person name="Field M.C."/>
            <person name="Barry J.D."/>
            <person name="Hertz-Fowler C."/>
            <person name="Berriman M."/>
        </authorList>
    </citation>
    <scope>NUCLEOTIDE SEQUENCE [LARGE SCALE GENOMIC DNA]</scope>
    <source>
        <strain evidence="11 12">IL3000</strain>
    </source>
</reference>
<evidence type="ECO:0000256" key="1">
    <source>
        <dbReference type="ARBA" id="ARBA00002523"/>
    </source>
</evidence>
<sequence>MVIAVTVVSCKNRYSGTPLNISKPIPPFLLSEEQDSYSLKKSKRKYRREGVVKMACLVNVIAVAILILLGFVSGQVEVAKDDNIEPFALLCRIYNVAKNPPINYVDLEEPSEIVKEIDALNASLVDLNGPNETDQVENSSGVQRKPTHTRETAVAQAMIKCISQKAHTILEHIRRVNATRDIESVKAEIAQVIFGEGK</sequence>
<dbReference type="Pfam" id="PF13206">
    <property type="entry name" value="VSG_B"/>
    <property type="match status" value="1"/>
</dbReference>
<keyword evidence="8" id="KW-0449">Lipoprotein</keyword>
<evidence type="ECO:0000256" key="7">
    <source>
        <dbReference type="ARBA" id="ARBA00023180"/>
    </source>
</evidence>
<evidence type="ECO:0000256" key="3">
    <source>
        <dbReference type="ARBA" id="ARBA00022475"/>
    </source>
</evidence>
<accession>F9WAA7</accession>
<comment type="subcellular location">
    <subcellularLocation>
        <location evidence="2">Cell membrane</location>
        <topology evidence="2">Lipid-anchor</topology>
        <topology evidence="2">GPI-anchor</topology>
    </subcellularLocation>
</comment>
<gene>
    <name evidence="11" type="ORF">TCIL3000_0_48240</name>
</gene>
<organism evidence="11 12">
    <name type="scientific">Trypanosoma congolense (strain IL3000)</name>
    <dbReference type="NCBI Taxonomy" id="1068625"/>
    <lineage>
        <taxon>Eukaryota</taxon>
        <taxon>Discoba</taxon>
        <taxon>Euglenozoa</taxon>
        <taxon>Kinetoplastea</taxon>
        <taxon>Metakinetoplastina</taxon>
        <taxon>Trypanosomatida</taxon>
        <taxon>Trypanosomatidae</taxon>
        <taxon>Trypanosoma</taxon>
        <taxon>Nannomonas</taxon>
    </lineage>
</organism>
<keyword evidence="5" id="KW-0732">Signal</keyword>
<evidence type="ECO:0000259" key="10">
    <source>
        <dbReference type="Pfam" id="PF13206"/>
    </source>
</evidence>
<evidence type="ECO:0000313" key="11">
    <source>
        <dbReference type="EMBL" id="CCD14165.1"/>
    </source>
</evidence>
<feature type="domain" description="Trypanosome variant surface glycoprotein B-type N-terminal" evidence="10">
    <location>
        <begin position="68"/>
        <end position="139"/>
    </location>
</feature>
<feature type="transmembrane region" description="Helical" evidence="9">
    <location>
        <begin position="50"/>
        <end position="72"/>
    </location>
</feature>
<dbReference type="AlphaFoldDB" id="F9WAA7"/>
<evidence type="ECO:0000313" key="12">
    <source>
        <dbReference type="Proteomes" id="UP000000702"/>
    </source>
</evidence>
<dbReference type="InterPro" id="IPR025932">
    <property type="entry name" value="Trypano_VSG_B_N_dom"/>
</dbReference>
<comment type="caution">
    <text evidence="11">The sequence shown here is derived from an EMBL/GenBank/DDBJ whole genome shotgun (WGS) entry which is preliminary data.</text>
</comment>
<keyword evidence="12" id="KW-1185">Reference proteome</keyword>
<evidence type="ECO:0000256" key="4">
    <source>
        <dbReference type="ARBA" id="ARBA00022622"/>
    </source>
</evidence>
<proteinExistence type="predicted"/>
<comment type="function">
    <text evidence="1">VSG forms a coat on the surface of the parasite. The trypanosome evades the immune response of the host by expressing a series of antigenically distinct VSGs from an estimated 1000 VSG genes.</text>
</comment>
<dbReference type="GO" id="GO:0098552">
    <property type="term" value="C:side of membrane"/>
    <property type="evidence" value="ECO:0007669"/>
    <property type="project" value="UniProtKB-KW"/>
</dbReference>
<keyword evidence="3" id="KW-1003">Cell membrane</keyword>
<evidence type="ECO:0000256" key="6">
    <source>
        <dbReference type="ARBA" id="ARBA00023136"/>
    </source>
</evidence>
<evidence type="ECO:0000256" key="9">
    <source>
        <dbReference type="SAM" id="Phobius"/>
    </source>
</evidence>
<keyword evidence="9" id="KW-0812">Transmembrane</keyword>
<evidence type="ECO:0000256" key="8">
    <source>
        <dbReference type="ARBA" id="ARBA00023288"/>
    </source>
</evidence>
<evidence type="ECO:0000256" key="2">
    <source>
        <dbReference type="ARBA" id="ARBA00004609"/>
    </source>
</evidence>
<keyword evidence="7" id="KW-0325">Glycoprotein</keyword>
<name>F9WAA7_TRYCI</name>
<keyword evidence="9" id="KW-1133">Transmembrane helix</keyword>
<keyword evidence="4" id="KW-0336">GPI-anchor</keyword>
<dbReference type="Proteomes" id="UP000000702">
    <property type="component" value="Unassembled WGS sequence"/>
</dbReference>
<evidence type="ECO:0000256" key="5">
    <source>
        <dbReference type="ARBA" id="ARBA00022729"/>
    </source>
</evidence>
<keyword evidence="6 9" id="KW-0472">Membrane</keyword>
<dbReference type="GO" id="GO:0005886">
    <property type="term" value="C:plasma membrane"/>
    <property type="evidence" value="ECO:0007669"/>
    <property type="project" value="UniProtKB-SubCell"/>
</dbReference>